<keyword evidence="2" id="KW-1185">Reference proteome</keyword>
<protein>
    <submittedName>
        <fullName evidence="1">Uncharacterized protein</fullName>
    </submittedName>
</protein>
<sequence length="55" mass="5756">MTVAQLIEALRQMPSEAVVLLEGDGAFARVAGVNLEKSVTAGLPDEVILSTDAEE</sequence>
<evidence type="ECO:0000313" key="1">
    <source>
        <dbReference type="EMBL" id="WOJ90517.1"/>
    </source>
</evidence>
<organism evidence="1 2">
    <name type="scientific">Methylocapsa polymorpha</name>
    <dbReference type="NCBI Taxonomy" id="3080828"/>
    <lineage>
        <taxon>Bacteria</taxon>
        <taxon>Pseudomonadati</taxon>
        <taxon>Pseudomonadota</taxon>
        <taxon>Alphaproteobacteria</taxon>
        <taxon>Hyphomicrobiales</taxon>
        <taxon>Beijerinckiaceae</taxon>
        <taxon>Methylocapsa</taxon>
    </lineage>
</organism>
<gene>
    <name evidence="1" type="ORF">RZS28_04260</name>
</gene>
<dbReference type="EMBL" id="CP136862">
    <property type="protein sequence ID" value="WOJ90517.1"/>
    <property type="molecule type" value="Genomic_DNA"/>
</dbReference>
<proteinExistence type="predicted"/>
<accession>A0ABZ0HT93</accession>
<dbReference type="Proteomes" id="UP001626536">
    <property type="component" value="Chromosome"/>
</dbReference>
<evidence type="ECO:0000313" key="2">
    <source>
        <dbReference type="Proteomes" id="UP001626536"/>
    </source>
</evidence>
<dbReference type="RefSeq" id="WP_407340034.1">
    <property type="nucleotide sequence ID" value="NZ_CP136862.1"/>
</dbReference>
<reference evidence="1 2" key="1">
    <citation type="submission" date="2023-10" db="EMBL/GenBank/DDBJ databases">
        <title>Novel methanotroph of the genus Methylocapsa from a subarctic wetland.</title>
        <authorList>
            <person name="Belova S.E."/>
            <person name="Oshkin I.Y."/>
            <person name="Miroshnikov K."/>
            <person name="Dedysh S.N."/>
        </authorList>
    </citation>
    <scope>NUCLEOTIDE SEQUENCE [LARGE SCALE GENOMIC DNA]</scope>
    <source>
        <strain evidence="1 2">RX1</strain>
    </source>
</reference>
<name>A0ABZ0HT93_9HYPH</name>